<dbReference type="Pfam" id="PF10298">
    <property type="entry name" value="WhiA_N"/>
    <property type="match status" value="1"/>
</dbReference>
<accession>A0A6N7XA81</accession>
<reference evidence="8 9" key="1">
    <citation type="submission" date="2019-08" db="EMBL/GenBank/DDBJ databases">
        <title>In-depth cultivation of the pig gut microbiome towards novel bacterial diversity and tailored functional studies.</title>
        <authorList>
            <person name="Wylensek D."/>
            <person name="Hitch T.C.A."/>
            <person name="Clavel T."/>
        </authorList>
    </citation>
    <scope>NUCLEOTIDE SEQUENCE [LARGE SCALE GENOMIC DNA]</scope>
    <source>
        <strain evidence="8 9">WCA-SAB-591-4A-A</strain>
    </source>
</reference>
<sequence length="321" mass="36327">MSFSTETKNELSRMDIGNRALDIAELSAIIRLSGSLHFMGNMQIGLKITTELNSIARRVFKILKKEFEINTSITVNKNQMLKKNNSYVLTITPEMGASKLLVDLGILDNENTFITRNDISNKIVKEPEDAHAYIRGAFLGGGSINDPEKNYHMEFVANNEDYAYELSELINSMGFNSKIVARKNNFVVYLKESEQISDLLAIIGATNAMFALQNIKIMKEMRNNVNRIVNCETANLSKTVDAAVRQVENILIIQKTIGIRGLPENLQELAMLRLEYEDMSLKELGEMLHPPLGKSGVNHRFKKIEEIANRHRDEVSLEDLF</sequence>
<evidence type="ECO:0000313" key="9">
    <source>
        <dbReference type="Proteomes" id="UP000440713"/>
    </source>
</evidence>
<comment type="similarity">
    <text evidence="4">Belongs to the WhiA family.</text>
</comment>
<dbReference type="InterPro" id="IPR003802">
    <property type="entry name" value="Sporulation_regulator_WhiA"/>
</dbReference>
<feature type="domain" description="WhiA LAGLIDADG-like" evidence="7">
    <location>
        <begin position="131"/>
        <end position="222"/>
    </location>
</feature>
<dbReference type="AlphaFoldDB" id="A0A6N7XA81"/>
<keyword evidence="1 4" id="KW-0132">Cell division</keyword>
<evidence type="ECO:0000259" key="7">
    <source>
        <dbReference type="Pfam" id="PF14527"/>
    </source>
</evidence>
<keyword evidence="3 4" id="KW-0131">Cell cycle</keyword>
<feature type="domain" description="Sporulation transcription regulator WhiA N-terminal" evidence="6">
    <location>
        <begin position="22"/>
        <end position="107"/>
    </location>
</feature>
<dbReference type="PANTHER" id="PTHR37307:SF1">
    <property type="entry name" value="CELL DIVISION PROTEIN WHIA-RELATED"/>
    <property type="match status" value="1"/>
</dbReference>
<evidence type="ECO:0000259" key="6">
    <source>
        <dbReference type="Pfam" id="PF10298"/>
    </source>
</evidence>
<dbReference type="HAMAP" id="MF_01420">
    <property type="entry name" value="HTH_type_WhiA"/>
    <property type="match status" value="1"/>
</dbReference>
<dbReference type="EMBL" id="VUNE01000001">
    <property type="protein sequence ID" value="MST61566.1"/>
    <property type="molecule type" value="Genomic_DNA"/>
</dbReference>
<evidence type="ECO:0000256" key="1">
    <source>
        <dbReference type="ARBA" id="ARBA00022618"/>
    </source>
</evidence>
<dbReference type="Pfam" id="PF14527">
    <property type="entry name" value="LAGLIDADG_WhiA"/>
    <property type="match status" value="1"/>
</dbReference>
<dbReference type="Proteomes" id="UP000440713">
    <property type="component" value="Unassembled WGS sequence"/>
</dbReference>
<feature type="domain" description="Sporulation regulator WhiA C-terminal" evidence="5">
    <location>
        <begin position="225"/>
        <end position="308"/>
    </location>
</feature>
<organism evidence="8 9">
    <name type="scientific">Peptostreptococcus porci</name>
    <dbReference type="NCBI Taxonomy" id="2652282"/>
    <lineage>
        <taxon>Bacteria</taxon>
        <taxon>Bacillati</taxon>
        <taxon>Bacillota</taxon>
        <taxon>Clostridia</taxon>
        <taxon>Peptostreptococcales</taxon>
        <taxon>Peptostreptococcaceae</taxon>
        <taxon>Peptostreptococcus</taxon>
    </lineage>
</organism>
<comment type="caution">
    <text evidence="8">The sequence shown here is derived from an EMBL/GenBank/DDBJ whole genome shotgun (WGS) entry which is preliminary data.</text>
</comment>
<dbReference type="Pfam" id="PF02650">
    <property type="entry name" value="HTH_WhiA"/>
    <property type="match status" value="1"/>
</dbReference>
<gene>
    <name evidence="4 8" type="primary">whiA</name>
    <name evidence="8" type="ORF">FYJ71_01020</name>
</gene>
<dbReference type="Gene3D" id="3.10.28.10">
    <property type="entry name" value="Homing endonucleases"/>
    <property type="match status" value="1"/>
</dbReference>
<dbReference type="SUPFAM" id="SSF55608">
    <property type="entry name" value="Homing endonucleases"/>
    <property type="match status" value="1"/>
</dbReference>
<dbReference type="InterPro" id="IPR027434">
    <property type="entry name" value="Homing_endonucl"/>
</dbReference>
<proteinExistence type="inferred from homology"/>
<evidence type="ECO:0000256" key="3">
    <source>
        <dbReference type="ARBA" id="ARBA00023306"/>
    </source>
</evidence>
<evidence type="ECO:0000259" key="5">
    <source>
        <dbReference type="Pfam" id="PF02650"/>
    </source>
</evidence>
<evidence type="ECO:0000313" key="8">
    <source>
        <dbReference type="EMBL" id="MST61566.1"/>
    </source>
</evidence>
<dbReference type="GO" id="GO:0051301">
    <property type="term" value="P:cell division"/>
    <property type="evidence" value="ECO:0007669"/>
    <property type="project" value="UniProtKB-UniRule"/>
</dbReference>
<name>A0A6N7XA81_9FIRM</name>
<dbReference type="GO" id="GO:0003677">
    <property type="term" value="F:DNA binding"/>
    <property type="evidence" value="ECO:0007669"/>
    <property type="project" value="UniProtKB-UniRule"/>
</dbReference>
<evidence type="ECO:0000256" key="2">
    <source>
        <dbReference type="ARBA" id="ARBA00023125"/>
    </source>
</evidence>
<evidence type="ECO:0000256" key="4">
    <source>
        <dbReference type="HAMAP-Rule" id="MF_01420"/>
    </source>
</evidence>
<keyword evidence="9" id="KW-1185">Reference proteome</keyword>
<dbReference type="RefSeq" id="WP_154537515.1">
    <property type="nucleotide sequence ID" value="NZ_JAXDWS010000020.1"/>
</dbReference>
<dbReference type="InterPro" id="IPR018478">
    <property type="entry name" value="Sporu_reg_WhiA_N_dom"/>
</dbReference>
<dbReference type="GO" id="GO:0043937">
    <property type="term" value="P:regulation of sporulation"/>
    <property type="evidence" value="ECO:0007669"/>
    <property type="project" value="InterPro"/>
</dbReference>
<protein>
    <recommendedName>
        <fullName evidence="4">Probable cell division protein WhiA</fullName>
    </recommendedName>
</protein>
<comment type="function">
    <text evidence="4">Involved in cell division and chromosome segregation.</text>
</comment>
<dbReference type="NCBIfam" id="TIGR00647">
    <property type="entry name" value="DNA_bind_WhiA"/>
    <property type="match status" value="1"/>
</dbReference>
<dbReference type="InterPro" id="IPR039518">
    <property type="entry name" value="WhiA_LAGLIDADG_dom"/>
</dbReference>
<dbReference type="InterPro" id="IPR023054">
    <property type="entry name" value="Sporulation_regulator_WhiA_C"/>
</dbReference>
<keyword evidence="2 4" id="KW-0238">DNA-binding</keyword>
<dbReference type="PANTHER" id="PTHR37307">
    <property type="entry name" value="CELL DIVISION PROTEIN WHIA-RELATED"/>
    <property type="match status" value="1"/>
</dbReference>